<dbReference type="InterPro" id="IPR036047">
    <property type="entry name" value="F-box-like_dom_sf"/>
</dbReference>
<name>A0AAV9V342_9PEZI</name>
<dbReference type="SUPFAM" id="SSF81383">
    <property type="entry name" value="F-box domain"/>
    <property type="match status" value="1"/>
</dbReference>
<organism evidence="1 2">
    <name type="scientific">Orbilia brochopaga</name>
    <dbReference type="NCBI Taxonomy" id="3140254"/>
    <lineage>
        <taxon>Eukaryota</taxon>
        <taxon>Fungi</taxon>
        <taxon>Dikarya</taxon>
        <taxon>Ascomycota</taxon>
        <taxon>Pezizomycotina</taxon>
        <taxon>Orbiliomycetes</taxon>
        <taxon>Orbiliales</taxon>
        <taxon>Orbiliaceae</taxon>
        <taxon>Orbilia</taxon>
    </lineage>
</organism>
<proteinExistence type="predicted"/>
<evidence type="ECO:0008006" key="3">
    <source>
        <dbReference type="Google" id="ProtNLM"/>
    </source>
</evidence>
<evidence type="ECO:0000313" key="2">
    <source>
        <dbReference type="Proteomes" id="UP001375240"/>
    </source>
</evidence>
<evidence type="ECO:0000313" key="1">
    <source>
        <dbReference type="EMBL" id="KAK6353157.1"/>
    </source>
</evidence>
<protein>
    <recommendedName>
        <fullName evidence="3">F-box domain-containing protein</fullName>
    </recommendedName>
</protein>
<reference evidence="1 2" key="1">
    <citation type="submission" date="2019-10" db="EMBL/GenBank/DDBJ databases">
        <authorList>
            <person name="Palmer J.M."/>
        </authorList>
    </citation>
    <scope>NUCLEOTIDE SEQUENCE [LARGE SCALE GENOMIC DNA]</scope>
    <source>
        <strain evidence="1 2">TWF696</strain>
    </source>
</reference>
<dbReference type="EMBL" id="JAVHNQ010000003">
    <property type="protein sequence ID" value="KAK6353157.1"/>
    <property type="molecule type" value="Genomic_DNA"/>
</dbReference>
<dbReference type="AlphaFoldDB" id="A0AAV9V342"/>
<comment type="caution">
    <text evidence="1">The sequence shown here is derived from an EMBL/GenBank/DDBJ whole genome shotgun (WGS) entry which is preliminary data.</text>
</comment>
<gene>
    <name evidence="1" type="ORF">TWF696_005145</name>
</gene>
<accession>A0AAV9V342</accession>
<dbReference type="Proteomes" id="UP001375240">
    <property type="component" value="Unassembled WGS sequence"/>
</dbReference>
<keyword evidence="2" id="KW-1185">Reference proteome</keyword>
<sequence length="308" mass="35969">MSREMPSQTTKIRGMEVLPNDILLLVYPELDSWKSVAALSSVNRRFRSVFLYDQDRIKKRVYARQYATARPLAHQDAFRLARYMVTNVLQPAHVRIHVSQLSWREIEQLEENQKVIQYLQERFLEKRRQAKNKALHEDLSANEIDKFSQATTRFWLFCAVFAENPRSRADQKSLVESWCFRTAAELQYIRELILFLWRLLRDAIPESEEIIVQNWAERVGIRCLSNTGGGPLDTQWIDFLLSRGCGVLFDLVRQDTLLKRILYIAKSPFGYRTDAADYVFLCGSAVNQVMSERADTLPTRPWGILDKC</sequence>